<dbReference type="GO" id="GO:0005634">
    <property type="term" value="C:nucleus"/>
    <property type="evidence" value="ECO:0007669"/>
    <property type="project" value="UniProtKB-SubCell"/>
</dbReference>
<keyword evidence="2" id="KW-0749">Sporulation</keyword>
<evidence type="ECO:0000313" key="8">
    <source>
        <dbReference type="EMBL" id="KGO75649.1"/>
    </source>
</evidence>
<comment type="subcellular location">
    <subcellularLocation>
        <location evidence="1">Nucleus</location>
    </subcellularLocation>
</comment>
<name>A0A0A2L6S8_PENIT</name>
<organism evidence="8 9">
    <name type="scientific">Penicillium italicum</name>
    <name type="common">Blue mold</name>
    <dbReference type="NCBI Taxonomy" id="40296"/>
    <lineage>
        <taxon>Eukaryota</taxon>
        <taxon>Fungi</taxon>
        <taxon>Dikarya</taxon>
        <taxon>Ascomycota</taxon>
        <taxon>Pezizomycotina</taxon>
        <taxon>Eurotiomycetes</taxon>
        <taxon>Eurotiomycetidae</taxon>
        <taxon>Eurotiales</taxon>
        <taxon>Aspergillaceae</taxon>
        <taxon>Penicillium</taxon>
    </lineage>
</organism>
<reference evidence="8 9" key="1">
    <citation type="journal article" date="2015" name="Mol. Plant Microbe Interact.">
        <title>Genome, transcriptome, and functional analyses of Penicillium expansum provide new insights into secondary metabolism and pathogenicity.</title>
        <authorList>
            <person name="Ballester A.R."/>
            <person name="Marcet-Houben M."/>
            <person name="Levin E."/>
            <person name="Sela N."/>
            <person name="Selma-Lazaro C."/>
            <person name="Carmona L."/>
            <person name="Wisniewski M."/>
            <person name="Droby S."/>
            <person name="Gonzalez-Candelas L."/>
            <person name="Gabaldon T."/>
        </authorList>
    </citation>
    <scope>NUCLEOTIDE SEQUENCE [LARGE SCALE GENOMIC DNA]</scope>
    <source>
        <strain evidence="8 9">PHI-1</strain>
    </source>
</reference>
<dbReference type="OMA" id="QHVVACH"/>
<dbReference type="InterPro" id="IPR021740">
    <property type="entry name" value="Velvet"/>
</dbReference>
<dbReference type="PANTHER" id="PTHR33572:SF17">
    <property type="entry name" value="SEXUAL DEVELOPMENT REGULATOR VELC"/>
    <property type="match status" value="1"/>
</dbReference>
<evidence type="ECO:0000256" key="4">
    <source>
        <dbReference type="ARBA" id="ARBA00023163"/>
    </source>
</evidence>
<proteinExistence type="predicted"/>
<protein>
    <submittedName>
        <fullName evidence="8">Velvet factor</fullName>
    </submittedName>
</protein>
<evidence type="ECO:0000259" key="7">
    <source>
        <dbReference type="PROSITE" id="PS51821"/>
    </source>
</evidence>
<dbReference type="PhylomeDB" id="A0A0A2L6S8"/>
<dbReference type="Proteomes" id="UP000030104">
    <property type="component" value="Unassembled WGS sequence"/>
</dbReference>
<feature type="region of interest" description="Disordered" evidence="6">
    <location>
        <begin position="92"/>
        <end position="119"/>
    </location>
</feature>
<evidence type="ECO:0000256" key="1">
    <source>
        <dbReference type="ARBA" id="ARBA00004123"/>
    </source>
</evidence>
<dbReference type="GO" id="GO:0030435">
    <property type="term" value="P:sporulation resulting in formation of a cellular spore"/>
    <property type="evidence" value="ECO:0007669"/>
    <property type="project" value="UniProtKB-KW"/>
</dbReference>
<evidence type="ECO:0000256" key="2">
    <source>
        <dbReference type="ARBA" id="ARBA00022969"/>
    </source>
</evidence>
<keyword evidence="5" id="KW-0539">Nucleus</keyword>
<keyword evidence="3" id="KW-0805">Transcription regulation</keyword>
<evidence type="ECO:0000256" key="6">
    <source>
        <dbReference type="SAM" id="MobiDB-lite"/>
    </source>
</evidence>
<keyword evidence="4" id="KW-0804">Transcription</keyword>
<gene>
    <name evidence="8" type="ORF">PITC_042520</name>
</gene>
<accession>A0A0A2L6S8</accession>
<dbReference type="EMBL" id="JQGA01000447">
    <property type="protein sequence ID" value="KGO75649.1"/>
    <property type="molecule type" value="Genomic_DNA"/>
</dbReference>
<dbReference type="PROSITE" id="PS51821">
    <property type="entry name" value="VELVET"/>
    <property type="match status" value="1"/>
</dbReference>
<dbReference type="STRING" id="40296.A0A0A2L6S8"/>
<keyword evidence="9" id="KW-1185">Reference proteome</keyword>
<evidence type="ECO:0000256" key="5">
    <source>
        <dbReference type="ARBA" id="ARBA00023242"/>
    </source>
</evidence>
<dbReference type="InterPro" id="IPR038491">
    <property type="entry name" value="Velvet_dom_sf"/>
</dbReference>
<evidence type="ECO:0000256" key="3">
    <source>
        <dbReference type="ARBA" id="ARBA00023015"/>
    </source>
</evidence>
<feature type="compositionally biased region" description="Basic and acidic residues" evidence="6">
    <location>
        <begin position="103"/>
        <end position="119"/>
    </location>
</feature>
<dbReference type="Pfam" id="PF11754">
    <property type="entry name" value="Velvet"/>
    <property type="match status" value="1"/>
</dbReference>
<comment type="caution">
    <text evidence="8">The sequence shown here is derived from an EMBL/GenBank/DDBJ whole genome shotgun (WGS) entry which is preliminary data.</text>
</comment>
<feature type="region of interest" description="Disordered" evidence="6">
    <location>
        <begin position="141"/>
        <end position="173"/>
    </location>
</feature>
<feature type="compositionally biased region" description="Polar residues" evidence="6">
    <location>
        <begin position="148"/>
        <end position="162"/>
    </location>
</feature>
<dbReference type="Gene3D" id="2.60.40.3960">
    <property type="entry name" value="Velvet domain"/>
    <property type="match status" value="1"/>
</dbReference>
<feature type="domain" description="Velvet" evidence="7">
    <location>
        <begin position="24"/>
        <end position="259"/>
    </location>
</feature>
<dbReference type="OrthoDB" id="3056235at2759"/>
<feature type="compositionally biased region" description="Polar residues" evidence="6">
    <location>
        <begin position="93"/>
        <end position="102"/>
    </location>
</feature>
<dbReference type="PANTHER" id="PTHR33572">
    <property type="entry name" value="SPORE DEVELOPMENT REGULATOR VOSA"/>
    <property type="match status" value="1"/>
</dbReference>
<evidence type="ECO:0000313" key="9">
    <source>
        <dbReference type="Proteomes" id="UP000030104"/>
    </source>
</evidence>
<sequence length="269" mass="30152">MPRGFEKLLHREPELSPLITPPRNFTQRKYHLHVRQQPAAARACGASVRDRRPVDPPPIVQILLSDFDPQSTVDQETLQDPRLTVSSLLFPMLSTNPSQSPELETRRHPDPERKSKDIAHADNSFAPLLSGNMFMSPFCVDADPDPNSAPTHPSSRDSNLGNHTFPGPGNLRNATNLRQPATFFIFADLSIRSAGLYRLKFRLMNWGSVEDTGQSMPILAEVWSDPFRVYPARRFPGMRDSSILANSLKELGFADLKNRGFGKGKGRKK</sequence>
<dbReference type="HOGENOM" id="CLU_054061_0_0_1"/>
<dbReference type="AlphaFoldDB" id="A0A0A2L6S8"/>
<dbReference type="InterPro" id="IPR037525">
    <property type="entry name" value="Velvet_dom"/>
</dbReference>